<dbReference type="RefSeq" id="WP_159663440.1">
    <property type="nucleotide sequence ID" value="NZ_WUUS01000002.1"/>
</dbReference>
<dbReference type="PANTHER" id="PTHR43584">
    <property type="entry name" value="NUCLEOTIDYL TRANSFERASE"/>
    <property type="match status" value="1"/>
</dbReference>
<name>A0A6B0SN90_9EURY</name>
<proteinExistence type="predicted"/>
<gene>
    <name evidence="4" type="ORF">GRX01_03275</name>
</gene>
<keyword evidence="5" id="KW-1185">Reference proteome</keyword>
<accession>A0A6B0SN90</accession>
<evidence type="ECO:0000256" key="1">
    <source>
        <dbReference type="ARBA" id="ARBA00022679"/>
    </source>
</evidence>
<dbReference type="Proteomes" id="UP000437065">
    <property type="component" value="Unassembled WGS sequence"/>
</dbReference>
<keyword evidence="1 4" id="KW-0808">Transferase</keyword>
<dbReference type="GO" id="GO:0016779">
    <property type="term" value="F:nucleotidyltransferase activity"/>
    <property type="evidence" value="ECO:0007669"/>
    <property type="project" value="UniProtKB-ARBA"/>
</dbReference>
<dbReference type="GO" id="GO:0016746">
    <property type="term" value="F:acyltransferase activity"/>
    <property type="evidence" value="ECO:0007669"/>
    <property type="project" value="UniProtKB-KW"/>
</dbReference>
<evidence type="ECO:0000313" key="5">
    <source>
        <dbReference type="Proteomes" id="UP000437065"/>
    </source>
</evidence>
<dbReference type="PANTHER" id="PTHR43584:SF8">
    <property type="entry name" value="N-ACETYLMURAMATE ALPHA-1-PHOSPHATE URIDYLYLTRANSFERASE"/>
    <property type="match status" value="1"/>
</dbReference>
<dbReference type="InterPro" id="IPR056729">
    <property type="entry name" value="GMPPB_C"/>
</dbReference>
<comment type="caution">
    <text evidence="4">The sequence shown here is derived from an EMBL/GenBank/DDBJ whole genome shotgun (WGS) entry which is preliminary data.</text>
</comment>
<keyword evidence="2" id="KW-0012">Acyltransferase</keyword>
<evidence type="ECO:0000259" key="3">
    <source>
        <dbReference type="Pfam" id="PF25087"/>
    </source>
</evidence>
<organism evidence="4 5">
    <name type="scientific">Halobaculum saliterrae</name>
    <dbReference type="NCBI Taxonomy" id="2073113"/>
    <lineage>
        <taxon>Archaea</taxon>
        <taxon>Methanobacteriati</taxon>
        <taxon>Methanobacteriota</taxon>
        <taxon>Stenosarchaea group</taxon>
        <taxon>Halobacteria</taxon>
        <taxon>Halobacteriales</taxon>
        <taxon>Haloferacaceae</taxon>
        <taxon>Halobaculum</taxon>
    </lineage>
</organism>
<dbReference type="OrthoDB" id="15372at2157"/>
<protein>
    <submittedName>
        <fullName evidence="4">Glucose-1-phosphate thymidylyltransferase</fullName>
    </submittedName>
</protein>
<dbReference type="SUPFAM" id="SSF51161">
    <property type="entry name" value="Trimeric LpxA-like enzymes"/>
    <property type="match status" value="1"/>
</dbReference>
<dbReference type="Gene3D" id="2.160.10.10">
    <property type="entry name" value="Hexapeptide repeat proteins"/>
    <property type="match status" value="1"/>
</dbReference>
<dbReference type="InterPro" id="IPR050065">
    <property type="entry name" value="GlmU-like"/>
</dbReference>
<dbReference type="EMBL" id="WUUS01000002">
    <property type="protein sequence ID" value="MXR40378.1"/>
    <property type="molecule type" value="Genomic_DNA"/>
</dbReference>
<sequence>MEVSVAGASVAVRAAETLVRAGVDELLVAGVTPAVRRMLLDRYPEIGTATDRADATTTHDRVVLMPATAVVSPAALGATASRTAAVLRRPTEPFSPLDGPEVRPLVVPGDAFDGRRPTAALAVARELAAEGSLETVEHERVADVRRPWEYLDATEWVLAGTDDSDGFQGLEPGRSGDVHPDAELTGPVAVREGATVRSGAVIEGPALLMPGTTVGPNCYVRANSFISGDTKIGAAVELKNSVVMDGASVPHQSYVGDSVVGPRANVGAGSIVANLRHDGSPVTLTHAGRRVGTGRRKFGAAIGEGANLGIGTRLNVGTVVAANASTAPGEIVRRDVEEERP</sequence>
<reference evidence="4 5" key="1">
    <citation type="submission" date="2019-12" db="EMBL/GenBank/DDBJ databases">
        <title>Isolation and characterization of three novel carbon monoxide-oxidizing members of Halobacteria from salione crusts and soils.</title>
        <authorList>
            <person name="Myers M.R."/>
            <person name="King G.M."/>
        </authorList>
    </citation>
    <scope>NUCLEOTIDE SEQUENCE [LARGE SCALE GENOMIC DNA]</scope>
    <source>
        <strain evidence="4 5">WSA2</strain>
    </source>
</reference>
<dbReference type="Pfam" id="PF25087">
    <property type="entry name" value="GMPPB_C"/>
    <property type="match status" value="1"/>
</dbReference>
<evidence type="ECO:0000313" key="4">
    <source>
        <dbReference type="EMBL" id="MXR40378.1"/>
    </source>
</evidence>
<evidence type="ECO:0000256" key="2">
    <source>
        <dbReference type="ARBA" id="ARBA00023315"/>
    </source>
</evidence>
<dbReference type="AlphaFoldDB" id="A0A6B0SN90"/>
<feature type="domain" description="Mannose-1-phosphate guanyltransferase C-terminal" evidence="3">
    <location>
        <begin position="202"/>
        <end position="276"/>
    </location>
</feature>
<dbReference type="InterPro" id="IPR011004">
    <property type="entry name" value="Trimer_LpxA-like_sf"/>
</dbReference>